<evidence type="ECO:0000256" key="2">
    <source>
        <dbReference type="SAM" id="Phobius"/>
    </source>
</evidence>
<dbReference type="Proteomes" id="UP000663855">
    <property type="component" value="Unassembled WGS sequence"/>
</dbReference>
<dbReference type="EMBL" id="CAJNRF010014749">
    <property type="protein sequence ID" value="CAF2160772.1"/>
    <property type="molecule type" value="Genomic_DNA"/>
</dbReference>
<gene>
    <name evidence="6" type="ORF">BYL167_LOCUS3304</name>
    <name evidence="3" type="ORF">CJN711_LOCUS33975</name>
    <name evidence="7" type="ORF">GIL414_LOCUS2251</name>
    <name evidence="4" type="ORF">KQP761_LOCUS29665</name>
    <name evidence="8" type="ORF">OVN521_LOCUS20769</name>
    <name evidence="5" type="ORF">WKI299_LOCUS32138</name>
</gene>
<evidence type="ECO:0000256" key="1">
    <source>
        <dbReference type="SAM" id="MobiDB-lite"/>
    </source>
</evidence>
<feature type="region of interest" description="Disordered" evidence="1">
    <location>
        <begin position="228"/>
        <end position="257"/>
    </location>
</feature>
<organism evidence="3 9">
    <name type="scientific">Rotaria magnacalcarata</name>
    <dbReference type="NCBI Taxonomy" id="392030"/>
    <lineage>
        <taxon>Eukaryota</taxon>
        <taxon>Metazoa</taxon>
        <taxon>Spiralia</taxon>
        <taxon>Gnathifera</taxon>
        <taxon>Rotifera</taxon>
        <taxon>Eurotatoria</taxon>
        <taxon>Bdelloidea</taxon>
        <taxon>Philodinida</taxon>
        <taxon>Philodinidae</taxon>
        <taxon>Rotaria</taxon>
    </lineage>
</organism>
<dbReference type="EMBL" id="CAJNOW010016352">
    <property type="protein sequence ID" value="CAF1649401.1"/>
    <property type="molecule type" value="Genomic_DNA"/>
</dbReference>
<evidence type="ECO:0000313" key="10">
    <source>
        <dbReference type="Proteomes" id="UP000663866"/>
    </source>
</evidence>
<sequence>MNHSTLSMIINHLDPIFRRSTYRNRDVLIFESLDQISWIRMMMILLCITIGIGTFIDLTISYIKYRIILKQTILHRLLVPVLLVLNILFHVAHYSHNIYNPAAYYEPKKLYSKIFFTEMEPTFLFNFPLSIVFVVTSRKLLLSCTIGYNRSMATPMIVTLYSLMSMISGGHYMYEPFKNFPFICHMTIAGETIMAFLLSIIAWFIHLTTNTSKSKTFTYSRLTTQETSGSSIQRSMKQHRSLKHKSSDNTSPDDESS</sequence>
<dbReference type="EMBL" id="CAJOBH010000629">
    <property type="protein sequence ID" value="CAF3806686.1"/>
    <property type="molecule type" value="Genomic_DNA"/>
</dbReference>
<comment type="caution">
    <text evidence="3">The sequence shown here is derived from an EMBL/GenBank/DDBJ whole genome shotgun (WGS) entry which is preliminary data.</text>
</comment>
<evidence type="ECO:0000313" key="6">
    <source>
        <dbReference type="EMBL" id="CAF3806686.1"/>
    </source>
</evidence>
<feature type="transmembrane region" description="Helical" evidence="2">
    <location>
        <begin position="73"/>
        <end position="92"/>
    </location>
</feature>
<reference evidence="3" key="1">
    <citation type="submission" date="2021-02" db="EMBL/GenBank/DDBJ databases">
        <authorList>
            <person name="Nowell W R."/>
        </authorList>
    </citation>
    <scope>NUCLEOTIDE SEQUENCE</scope>
</reference>
<dbReference type="Proteomes" id="UP000681720">
    <property type="component" value="Unassembled WGS sequence"/>
</dbReference>
<dbReference type="AlphaFoldDB" id="A0A816A2D1"/>
<dbReference type="Proteomes" id="UP000663866">
    <property type="component" value="Unassembled WGS sequence"/>
</dbReference>
<evidence type="ECO:0000313" key="9">
    <source>
        <dbReference type="Proteomes" id="UP000663855"/>
    </source>
</evidence>
<dbReference type="Proteomes" id="UP000681967">
    <property type="component" value="Unassembled WGS sequence"/>
</dbReference>
<keyword evidence="2" id="KW-0472">Membrane</keyword>
<evidence type="ECO:0000313" key="4">
    <source>
        <dbReference type="EMBL" id="CAF1649401.1"/>
    </source>
</evidence>
<dbReference type="EMBL" id="CAJOBG010004171">
    <property type="protein sequence ID" value="CAF4098615.1"/>
    <property type="molecule type" value="Genomic_DNA"/>
</dbReference>
<dbReference type="Proteomes" id="UP000663834">
    <property type="component" value="Unassembled WGS sequence"/>
</dbReference>
<dbReference type="OrthoDB" id="8249736at2759"/>
<feature type="transmembrane region" description="Helical" evidence="2">
    <location>
        <begin position="123"/>
        <end position="141"/>
    </location>
</feature>
<keyword evidence="2" id="KW-1133">Transmembrane helix</keyword>
<dbReference type="EMBL" id="CAJNOV010016429">
    <property type="protein sequence ID" value="CAF1590436.1"/>
    <property type="molecule type" value="Genomic_DNA"/>
</dbReference>
<feature type="transmembrane region" description="Helical" evidence="2">
    <location>
        <begin position="38"/>
        <end position="61"/>
    </location>
</feature>
<evidence type="ECO:0000313" key="5">
    <source>
        <dbReference type="EMBL" id="CAF2160772.1"/>
    </source>
</evidence>
<dbReference type="Proteomes" id="UP000663856">
    <property type="component" value="Unassembled WGS sequence"/>
</dbReference>
<keyword evidence="10" id="KW-1185">Reference proteome</keyword>
<evidence type="ECO:0000313" key="8">
    <source>
        <dbReference type="EMBL" id="CAF4098615.1"/>
    </source>
</evidence>
<protein>
    <submittedName>
        <fullName evidence="3">Uncharacterized protein</fullName>
    </submittedName>
</protein>
<dbReference type="EMBL" id="CAJOBJ010000423">
    <property type="protein sequence ID" value="CAF3821563.1"/>
    <property type="molecule type" value="Genomic_DNA"/>
</dbReference>
<name>A0A816A2D1_9BILA</name>
<accession>A0A816A2D1</accession>
<evidence type="ECO:0000313" key="3">
    <source>
        <dbReference type="EMBL" id="CAF1590436.1"/>
    </source>
</evidence>
<proteinExistence type="predicted"/>
<keyword evidence="2" id="KW-0812">Transmembrane</keyword>
<feature type="transmembrane region" description="Helical" evidence="2">
    <location>
        <begin position="153"/>
        <end position="174"/>
    </location>
</feature>
<evidence type="ECO:0000313" key="7">
    <source>
        <dbReference type="EMBL" id="CAF3821563.1"/>
    </source>
</evidence>
<feature type="transmembrane region" description="Helical" evidence="2">
    <location>
        <begin position="180"/>
        <end position="205"/>
    </location>
</feature>